<keyword evidence="1" id="KW-0812">Transmembrane</keyword>
<keyword evidence="1" id="KW-0449">Lipoprotein</keyword>
<organism evidence="1">
    <name type="scientific">Neisseria meningitidis alpha275</name>
    <dbReference type="NCBI Taxonomy" id="295996"/>
    <lineage>
        <taxon>Bacteria</taxon>
        <taxon>Pseudomonadati</taxon>
        <taxon>Pseudomonadota</taxon>
        <taxon>Betaproteobacteria</taxon>
        <taxon>Neisseriales</taxon>
        <taxon>Neisseriaceae</taxon>
        <taxon>Neisseria</taxon>
    </lineage>
</organism>
<reference evidence="1" key="1">
    <citation type="journal article" date="2008" name="Proc. Natl. Acad. Sci. U.S.A.">
        <title>Whole-genome comparison of disease and carriage strains provides insights into virulence evolution in Neisseria meningitidis.</title>
        <authorList>
            <person name="Schoen C."/>
            <person name="Blom J."/>
            <person name="Claus H."/>
            <person name="Schramm-Glueck A."/>
            <person name="Brandt P."/>
            <person name="Mueller T."/>
            <person name="Goesmann A."/>
            <person name="Joseph B."/>
            <person name="Konietzny S."/>
            <person name="Kurzai O."/>
            <person name="Schmitt C."/>
            <person name="Friedrich T."/>
            <person name="Linke B."/>
            <person name="Vogel U."/>
            <person name="Frosch M."/>
        </authorList>
    </citation>
    <scope>NUCLEOTIDE SEQUENCE</scope>
    <source>
        <strain evidence="1">Alpha275</strain>
    </source>
</reference>
<accession>C6SGW0</accession>
<dbReference type="EMBL" id="AM889138">
    <property type="protein sequence ID" value="CBA04376.1"/>
    <property type="molecule type" value="Genomic_DNA"/>
</dbReference>
<sequence length="35" mass="3855">MPLIACISLGLSFVATLYPSRRASKTQPAEALRYE</sequence>
<evidence type="ECO:0000313" key="1">
    <source>
        <dbReference type="EMBL" id="CBA04376.1"/>
    </source>
</evidence>
<gene>
    <name evidence="1" type="primary">lolC</name>
    <name evidence="1" type="ORF">NMW_0176</name>
</gene>
<dbReference type="AlphaFoldDB" id="C6SGW0"/>
<name>C6SGW0_NEIME</name>
<proteinExistence type="predicted"/>
<keyword evidence="1" id="KW-0472">Membrane</keyword>
<protein>
    <submittedName>
        <fullName evidence="1">Lipoprotein releasing system transmembrane protein</fullName>
    </submittedName>
</protein>